<proteinExistence type="predicted"/>
<evidence type="ECO:0000256" key="1">
    <source>
        <dbReference type="SAM" id="MobiDB-lite"/>
    </source>
</evidence>
<accession>A0AAD3H398</accession>
<reference evidence="2 3" key="1">
    <citation type="journal article" date="2021" name="Sci. Rep.">
        <title>The genome of the diatom Chaetoceros tenuissimus carries an ancient integrated fragment of an extant virus.</title>
        <authorList>
            <person name="Hongo Y."/>
            <person name="Kimura K."/>
            <person name="Takaki Y."/>
            <person name="Yoshida Y."/>
            <person name="Baba S."/>
            <person name="Kobayashi G."/>
            <person name="Nagasaki K."/>
            <person name="Hano T."/>
            <person name="Tomaru Y."/>
        </authorList>
    </citation>
    <scope>NUCLEOTIDE SEQUENCE [LARGE SCALE GENOMIC DNA]</scope>
    <source>
        <strain evidence="2 3">NIES-3715</strain>
    </source>
</reference>
<sequence>MREEFEGEEDDDSGSCISETGSLESHVQELLDEMDPSETEAFQGHHGYGKPTEDLYTNENGFCTNANVLMSIRYKVFEKKRKSKSTRVVQD</sequence>
<feature type="region of interest" description="Disordered" evidence="1">
    <location>
        <begin position="1"/>
        <end position="22"/>
    </location>
</feature>
<comment type="caution">
    <text evidence="2">The sequence shown here is derived from an EMBL/GenBank/DDBJ whole genome shotgun (WGS) entry which is preliminary data.</text>
</comment>
<name>A0AAD3H398_9STRA</name>
<dbReference type="AlphaFoldDB" id="A0AAD3H398"/>
<gene>
    <name evidence="2" type="ORF">CTEN210_05468</name>
</gene>
<evidence type="ECO:0000313" key="3">
    <source>
        <dbReference type="Proteomes" id="UP001054902"/>
    </source>
</evidence>
<feature type="compositionally biased region" description="Acidic residues" evidence="1">
    <location>
        <begin position="1"/>
        <end position="13"/>
    </location>
</feature>
<keyword evidence="3" id="KW-1185">Reference proteome</keyword>
<dbReference type="EMBL" id="BLLK01000029">
    <property type="protein sequence ID" value="GFH48992.1"/>
    <property type="molecule type" value="Genomic_DNA"/>
</dbReference>
<organism evidence="2 3">
    <name type="scientific">Chaetoceros tenuissimus</name>
    <dbReference type="NCBI Taxonomy" id="426638"/>
    <lineage>
        <taxon>Eukaryota</taxon>
        <taxon>Sar</taxon>
        <taxon>Stramenopiles</taxon>
        <taxon>Ochrophyta</taxon>
        <taxon>Bacillariophyta</taxon>
        <taxon>Coscinodiscophyceae</taxon>
        <taxon>Chaetocerotophycidae</taxon>
        <taxon>Chaetocerotales</taxon>
        <taxon>Chaetocerotaceae</taxon>
        <taxon>Chaetoceros</taxon>
    </lineage>
</organism>
<evidence type="ECO:0000313" key="2">
    <source>
        <dbReference type="EMBL" id="GFH48992.1"/>
    </source>
</evidence>
<protein>
    <submittedName>
        <fullName evidence="2">Uncharacterized protein</fullName>
    </submittedName>
</protein>
<dbReference type="Proteomes" id="UP001054902">
    <property type="component" value="Unassembled WGS sequence"/>
</dbReference>